<feature type="active site" evidence="1">
    <location>
        <position position="251"/>
    </location>
</feature>
<dbReference type="InterPro" id="IPR037460">
    <property type="entry name" value="SEST-like"/>
</dbReference>
<proteinExistence type="predicted"/>
<dbReference type="PANTHER" id="PTHR37981:SF1">
    <property type="entry name" value="SGNH HYDROLASE-TYPE ESTERASE DOMAIN-CONTAINING PROTEIN"/>
    <property type="match status" value="1"/>
</dbReference>
<feature type="disulfide bond" evidence="2">
    <location>
        <begin position="184"/>
        <end position="230"/>
    </location>
</feature>
<evidence type="ECO:0000256" key="3">
    <source>
        <dbReference type="SAM" id="SignalP"/>
    </source>
</evidence>
<accession>A0A561UNG5</accession>
<feature type="signal peptide" evidence="3">
    <location>
        <begin position="1"/>
        <end position="27"/>
    </location>
</feature>
<name>A0A561UNG5_9ACTN</name>
<dbReference type="Proteomes" id="UP000317940">
    <property type="component" value="Unassembled WGS sequence"/>
</dbReference>
<protein>
    <submittedName>
        <fullName evidence="5">GDSL-like lipase/acylhydrolase family protein</fullName>
    </submittedName>
</protein>
<evidence type="ECO:0000313" key="5">
    <source>
        <dbReference type="EMBL" id="TWG00909.1"/>
    </source>
</evidence>
<keyword evidence="3" id="KW-0732">Signal</keyword>
<keyword evidence="5" id="KW-0378">Hydrolase</keyword>
<organism evidence="5 6">
    <name type="scientific">Kitasatospora viridis</name>
    <dbReference type="NCBI Taxonomy" id="281105"/>
    <lineage>
        <taxon>Bacteria</taxon>
        <taxon>Bacillati</taxon>
        <taxon>Actinomycetota</taxon>
        <taxon>Actinomycetes</taxon>
        <taxon>Kitasatosporales</taxon>
        <taxon>Streptomycetaceae</taxon>
        <taxon>Kitasatospora</taxon>
    </lineage>
</organism>
<keyword evidence="6" id="KW-1185">Reference proteome</keyword>
<evidence type="ECO:0000313" key="6">
    <source>
        <dbReference type="Proteomes" id="UP000317940"/>
    </source>
</evidence>
<evidence type="ECO:0000256" key="1">
    <source>
        <dbReference type="PIRSR" id="PIRSR637460-1"/>
    </source>
</evidence>
<sequence length="270" mass="27701">MRTLSRTCATALTATALLLGGAAPAPAAPAAGYAALGDSYAAGVGAGGYDPAAGDCHRSANAYPVLWAAAHPGTAATDLACNGADTHAVLTDQLPKLPHGLARVSLTVGGNDLGFTDAVLACLQPLTTDERCDRALAHSADLLDHQLPSRYDQLLTALTAAAPDARVVVTGYPDLLATEASGLCWTGTGHRRAEFNALTDRVDELIHRQATAHGARFADPRPAFAGHGVCAGPGGEWITGIVLRTPWESFHPTAEGQSHGYLPVVSDALS</sequence>
<feature type="domain" description="SGNH hydrolase-type esterase" evidence="4">
    <location>
        <begin position="35"/>
        <end position="257"/>
    </location>
</feature>
<dbReference type="InterPro" id="IPR036514">
    <property type="entry name" value="SGNH_hydro_sf"/>
</dbReference>
<keyword evidence="2" id="KW-1015">Disulfide bond</keyword>
<dbReference type="CDD" id="cd01823">
    <property type="entry name" value="SEST_like"/>
    <property type="match status" value="1"/>
</dbReference>
<dbReference type="SUPFAM" id="SSF52266">
    <property type="entry name" value="SGNH hydrolase"/>
    <property type="match status" value="1"/>
</dbReference>
<feature type="chain" id="PRO_5021906642" evidence="3">
    <location>
        <begin position="28"/>
        <end position="270"/>
    </location>
</feature>
<comment type="caution">
    <text evidence="5">The sequence shown here is derived from an EMBL/GenBank/DDBJ whole genome shotgun (WGS) entry which is preliminary data.</text>
</comment>
<dbReference type="GO" id="GO:0004806">
    <property type="term" value="F:triacylglycerol lipase activity"/>
    <property type="evidence" value="ECO:0007669"/>
    <property type="project" value="TreeGrafter"/>
</dbReference>
<dbReference type="OrthoDB" id="5503950at2"/>
<feature type="active site" description="Nucleophile" evidence="1">
    <location>
        <position position="39"/>
    </location>
</feature>
<evidence type="ECO:0000259" key="4">
    <source>
        <dbReference type="Pfam" id="PF13472"/>
    </source>
</evidence>
<dbReference type="AlphaFoldDB" id="A0A561UNG5"/>
<feature type="disulfide bond" evidence="2">
    <location>
        <begin position="122"/>
        <end position="132"/>
    </location>
</feature>
<gene>
    <name evidence="5" type="ORF">FHX73_114790</name>
</gene>
<dbReference type="InterPro" id="IPR013830">
    <property type="entry name" value="SGNH_hydro"/>
</dbReference>
<dbReference type="RefSeq" id="WP_145906939.1">
    <property type="nucleotide sequence ID" value="NZ_BAAAMZ010000003.1"/>
</dbReference>
<reference evidence="5 6" key="1">
    <citation type="submission" date="2019-06" db="EMBL/GenBank/DDBJ databases">
        <title>Sequencing the genomes of 1000 actinobacteria strains.</title>
        <authorList>
            <person name="Klenk H.-P."/>
        </authorList>
    </citation>
    <scope>NUCLEOTIDE SEQUENCE [LARGE SCALE GENOMIC DNA]</scope>
    <source>
        <strain evidence="5 6">DSM 44826</strain>
    </source>
</reference>
<dbReference type="Gene3D" id="3.40.50.1110">
    <property type="entry name" value="SGNH hydrolase"/>
    <property type="match status" value="1"/>
</dbReference>
<dbReference type="PANTHER" id="PTHR37981">
    <property type="entry name" value="LIPASE 2"/>
    <property type="match status" value="1"/>
</dbReference>
<feature type="disulfide bond" evidence="2">
    <location>
        <begin position="56"/>
        <end position="81"/>
    </location>
</feature>
<evidence type="ECO:0000256" key="2">
    <source>
        <dbReference type="PIRSR" id="PIRSR637460-2"/>
    </source>
</evidence>
<dbReference type="Pfam" id="PF13472">
    <property type="entry name" value="Lipase_GDSL_2"/>
    <property type="match status" value="1"/>
</dbReference>
<dbReference type="GO" id="GO:0019433">
    <property type="term" value="P:triglyceride catabolic process"/>
    <property type="evidence" value="ECO:0007669"/>
    <property type="project" value="TreeGrafter"/>
</dbReference>
<dbReference type="EMBL" id="VIWT01000001">
    <property type="protein sequence ID" value="TWG00909.1"/>
    <property type="molecule type" value="Genomic_DNA"/>
</dbReference>